<dbReference type="SMART" id="SM00220">
    <property type="entry name" value="S_TKc"/>
    <property type="match status" value="1"/>
</dbReference>
<dbReference type="InterPro" id="IPR008271">
    <property type="entry name" value="Ser/Thr_kinase_AS"/>
</dbReference>
<dbReference type="PANTHER" id="PTHR27003">
    <property type="entry name" value="OS07G0166700 PROTEIN"/>
    <property type="match status" value="1"/>
</dbReference>
<keyword evidence="1 7" id="KW-0723">Serine/threonine-protein kinase</keyword>
<evidence type="ECO:0000313" key="10">
    <source>
        <dbReference type="Proteomes" id="UP000317650"/>
    </source>
</evidence>
<dbReference type="STRING" id="52838.A0A4S8K675"/>
<dbReference type="AlphaFoldDB" id="A0A4S8K675"/>
<evidence type="ECO:0000256" key="5">
    <source>
        <dbReference type="ARBA" id="ARBA00022840"/>
    </source>
</evidence>
<keyword evidence="4" id="KW-0418">Kinase</keyword>
<dbReference type="GO" id="GO:0009506">
    <property type="term" value="C:plasmodesma"/>
    <property type="evidence" value="ECO:0007669"/>
    <property type="project" value="TreeGrafter"/>
</dbReference>
<dbReference type="Pfam" id="PF00069">
    <property type="entry name" value="Pkinase"/>
    <property type="match status" value="1"/>
</dbReference>
<feature type="domain" description="Protein kinase" evidence="8">
    <location>
        <begin position="1"/>
        <end position="295"/>
    </location>
</feature>
<dbReference type="SUPFAM" id="SSF56112">
    <property type="entry name" value="Protein kinase-like (PK-like)"/>
    <property type="match status" value="1"/>
</dbReference>
<name>A0A4S8K675_MUSBA</name>
<evidence type="ECO:0000256" key="2">
    <source>
        <dbReference type="ARBA" id="ARBA00022679"/>
    </source>
</evidence>
<dbReference type="PROSITE" id="PS00108">
    <property type="entry name" value="PROTEIN_KINASE_ST"/>
    <property type="match status" value="1"/>
</dbReference>
<dbReference type="GO" id="GO:0005524">
    <property type="term" value="F:ATP binding"/>
    <property type="evidence" value="ECO:0007669"/>
    <property type="project" value="UniProtKB-UniRule"/>
</dbReference>
<evidence type="ECO:0000259" key="8">
    <source>
        <dbReference type="PROSITE" id="PS50011"/>
    </source>
</evidence>
<organism evidence="9 10">
    <name type="scientific">Musa balbisiana</name>
    <name type="common">Banana</name>
    <dbReference type="NCBI Taxonomy" id="52838"/>
    <lineage>
        <taxon>Eukaryota</taxon>
        <taxon>Viridiplantae</taxon>
        <taxon>Streptophyta</taxon>
        <taxon>Embryophyta</taxon>
        <taxon>Tracheophyta</taxon>
        <taxon>Spermatophyta</taxon>
        <taxon>Magnoliopsida</taxon>
        <taxon>Liliopsida</taxon>
        <taxon>Zingiberales</taxon>
        <taxon>Musaceae</taxon>
        <taxon>Musa</taxon>
    </lineage>
</organism>
<dbReference type="Gene3D" id="1.10.510.10">
    <property type="entry name" value="Transferase(Phosphotransferase) domain 1"/>
    <property type="match status" value="2"/>
</dbReference>
<dbReference type="InterPro" id="IPR011009">
    <property type="entry name" value="Kinase-like_dom_sf"/>
</dbReference>
<dbReference type="Proteomes" id="UP000317650">
    <property type="component" value="Chromosome 8"/>
</dbReference>
<dbReference type="InterPro" id="IPR017441">
    <property type="entry name" value="Protein_kinase_ATP_BS"/>
</dbReference>
<dbReference type="InterPro" id="IPR000719">
    <property type="entry name" value="Prot_kinase_dom"/>
</dbReference>
<protein>
    <recommendedName>
        <fullName evidence="8">Protein kinase domain-containing protein</fullName>
    </recommendedName>
</protein>
<dbReference type="GO" id="GO:0004714">
    <property type="term" value="F:transmembrane receptor protein tyrosine kinase activity"/>
    <property type="evidence" value="ECO:0007669"/>
    <property type="project" value="InterPro"/>
</dbReference>
<dbReference type="Pfam" id="PF07714">
    <property type="entry name" value="PK_Tyr_Ser-Thr"/>
    <property type="match status" value="1"/>
</dbReference>
<dbReference type="InterPro" id="IPR045272">
    <property type="entry name" value="ANXUR1/2-like"/>
</dbReference>
<dbReference type="PROSITE" id="PS00107">
    <property type="entry name" value="PROTEIN_KINASE_ATP"/>
    <property type="match status" value="1"/>
</dbReference>
<dbReference type="Gene3D" id="3.30.200.20">
    <property type="entry name" value="Phosphorylase Kinase, domain 1"/>
    <property type="match status" value="1"/>
</dbReference>
<evidence type="ECO:0000256" key="6">
    <source>
        <dbReference type="PROSITE-ProRule" id="PRU10141"/>
    </source>
</evidence>
<dbReference type="PANTHER" id="PTHR27003:SF106">
    <property type="entry name" value="OS06G0126250 PROTEIN"/>
    <property type="match status" value="1"/>
</dbReference>
<dbReference type="EMBL" id="PYDT01000002">
    <property type="protein sequence ID" value="THU70401.1"/>
    <property type="molecule type" value="Genomic_DNA"/>
</dbReference>
<evidence type="ECO:0000256" key="3">
    <source>
        <dbReference type="ARBA" id="ARBA00022741"/>
    </source>
</evidence>
<keyword evidence="3 6" id="KW-0547">Nucleotide-binding</keyword>
<comment type="similarity">
    <text evidence="7">Belongs to the protein kinase superfamily.</text>
</comment>
<keyword evidence="5 6" id="KW-0067">ATP-binding</keyword>
<dbReference type="FunFam" id="3.30.200.20:FF:000039">
    <property type="entry name" value="receptor-like protein kinase FERONIA"/>
    <property type="match status" value="1"/>
</dbReference>
<feature type="binding site" evidence="6">
    <location>
        <position position="122"/>
    </location>
    <ligand>
        <name>ATP</name>
        <dbReference type="ChEBI" id="CHEBI:30616"/>
    </ligand>
</feature>
<gene>
    <name evidence="9" type="ORF">C4D60_Mb08t24600</name>
</gene>
<proteinExistence type="inferred from homology"/>
<keyword evidence="10" id="KW-1185">Reference proteome</keyword>
<accession>A0A4S8K675</accession>
<sequence length="295" mass="32883">MAGGGGSSKRVVADVEFAMMFGAFAGLGAMMMKWHKRPKDWERRNSFSSWLLPVYTSNTSKSGHGSHTSGYTSSTMELGRYLSLSELQAATKNFDQNAVVGVGGFGNVYLGELEDSTKVAVKRGNPQSEQGVNEFQTEIQMLSKLRHRHLRLEICIGAARRLHYLHTGTAQRIIHRDVKTTNILLDDNFIAKVYDFGLSKNAPGRNQMHVSTAVKGSFGYLDPEYFRCQQLTDKSDWKRKGLIEKIIDPNIAGTINSDSLSKFVEAAEKCLAEHGVDRPSMGDVLWNLEYALQLR</sequence>
<comment type="caution">
    <text evidence="9">The sequence shown here is derived from an EMBL/GenBank/DDBJ whole genome shotgun (WGS) entry which is preliminary data.</text>
</comment>
<dbReference type="GO" id="GO:0005886">
    <property type="term" value="C:plasma membrane"/>
    <property type="evidence" value="ECO:0007669"/>
    <property type="project" value="TreeGrafter"/>
</dbReference>
<evidence type="ECO:0000256" key="1">
    <source>
        <dbReference type="ARBA" id="ARBA00022527"/>
    </source>
</evidence>
<evidence type="ECO:0000256" key="7">
    <source>
        <dbReference type="RuleBase" id="RU000304"/>
    </source>
</evidence>
<dbReference type="InterPro" id="IPR001245">
    <property type="entry name" value="Ser-Thr/Tyr_kinase_cat_dom"/>
</dbReference>
<keyword evidence="2" id="KW-0808">Transferase</keyword>
<evidence type="ECO:0000313" key="9">
    <source>
        <dbReference type="EMBL" id="THU70401.1"/>
    </source>
</evidence>
<evidence type="ECO:0000256" key="4">
    <source>
        <dbReference type="ARBA" id="ARBA00022777"/>
    </source>
</evidence>
<reference evidence="9 10" key="1">
    <citation type="journal article" date="2019" name="Nat. Plants">
        <title>Genome sequencing of Musa balbisiana reveals subgenome evolution and function divergence in polyploid bananas.</title>
        <authorList>
            <person name="Yao X."/>
        </authorList>
    </citation>
    <scope>NUCLEOTIDE SEQUENCE [LARGE SCALE GENOMIC DNA]</scope>
    <source>
        <strain evidence="10">cv. DH-PKW</strain>
        <tissue evidence="9">Leaves</tissue>
    </source>
</reference>
<dbReference type="GO" id="GO:0004674">
    <property type="term" value="F:protein serine/threonine kinase activity"/>
    <property type="evidence" value="ECO:0007669"/>
    <property type="project" value="UniProtKB-KW"/>
</dbReference>
<dbReference type="PROSITE" id="PS50011">
    <property type="entry name" value="PROTEIN_KINASE_DOM"/>
    <property type="match status" value="1"/>
</dbReference>